<sequence length="469" mass="47905">MLIPLTRATPTTCGPKAASLATLLTTGLPVPPGQVIPFPPASTAGGEELSGDEVEELRRWLVAAGDPVVAVRSSASNEDGALASAAGQHDSFLGVQGIDAVVEAVRACRASLWSDRATAYRKNVPTPAMAVIIQLHVDADVSGVLFTSLDGSTLIESSWGLGPSVVEGRVTPDRYEVHNGHVTRTIADKPTALIREGTRLVTHQVPADQRRTPTLPDATAVHLAALAHQATTAFGAPQDIEWAIASNTIWFLQSRPITTHPPTPPNPTPPTSPPPSAPLKPPAPLTPPAPRTPPVPPAPLTPPAPRAEPAPRTPPVPAAPLTSSTPPAPRTPPAPPAPRTPPAPPAPRTPPVPPVPLVLPALSGTPASRGVASGPARVVRGPGDFASVRPGDVLVCPQTDPAWTPLLSIAAGVVTETGGVLSHAAIVARERGIPAVVAVPHATERIPTGAGITIDGSTGAVQLTSASET</sequence>
<evidence type="ECO:0000313" key="4">
    <source>
        <dbReference type="EMBL" id="GAA1606503.1"/>
    </source>
</evidence>
<dbReference type="Gene3D" id="3.30.470.20">
    <property type="entry name" value="ATP-grasp fold, B domain"/>
    <property type="match status" value="1"/>
</dbReference>
<feature type="compositionally biased region" description="Pro residues" evidence="1">
    <location>
        <begin position="259"/>
        <end position="318"/>
    </location>
</feature>
<evidence type="ECO:0000259" key="3">
    <source>
        <dbReference type="Pfam" id="PF01326"/>
    </source>
</evidence>
<dbReference type="Gene3D" id="3.50.30.10">
    <property type="entry name" value="Phosphohistidine domain"/>
    <property type="match status" value="1"/>
</dbReference>
<name>A0ABP4QGN8_9ACTN</name>
<proteinExistence type="predicted"/>
<feature type="domain" description="Pyruvate phosphate dikinase AMP/ATP-binding" evidence="3">
    <location>
        <begin position="66"/>
        <end position="262"/>
    </location>
</feature>
<accession>A0ABP4QGN8</accession>
<dbReference type="Pfam" id="PF00391">
    <property type="entry name" value="PEP-utilizers"/>
    <property type="match status" value="1"/>
</dbReference>
<keyword evidence="5" id="KW-1185">Reference proteome</keyword>
<dbReference type="Pfam" id="PF01326">
    <property type="entry name" value="PPDK_N"/>
    <property type="match status" value="1"/>
</dbReference>
<dbReference type="InterPro" id="IPR008279">
    <property type="entry name" value="PEP-util_enz_mobile_dom"/>
</dbReference>
<dbReference type="SUPFAM" id="SSF56059">
    <property type="entry name" value="Glutathione synthetase ATP-binding domain-like"/>
    <property type="match status" value="1"/>
</dbReference>
<dbReference type="InterPro" id="IPR013815">
    <property type="entry name" value="ATP_grasp_subdomain_1"/>
</dbReference>
<evidence type="ECO:0000259" key="2">
    <source>
        <dbReference type="Pfam" id="PF00391"/>
    </source>
</evidence>
<dbReference type="PANTHER" id="PTHR43615:SF1">
    <property type="entry name" value="PPDK_N DOMAIN-CONTAINING PROTEIN"/>
    <property type="match status" value="1"/>
</dbReference>
<dbReference type="InterPro" id="IPR002192">
    <property type="entry name" value="PPDK_AMP/ATP-bd"/>
</dbReference>
<feature type="region of interest" description="Disordered" evidence="1">
    <location>
        <begin position="255"/>
        <end position="361"/>
    </location>
</feature>
<dbReference type="SUPFAM" id="SSF52009">
    <property type="entry name" value="Phosphohistidine domain"/>
    <property type="match status" value="1"/>
</dbReference>
<reference evidence="5" key="1">
    <citation type="journal article" date="2019" name="Int. J. Syst. Evol. Microbiol.">
        <title>The Global Catalogue of Microorganisms (GCM) 10K type strain sequencing project: providing services to taxonomists for standard genome sequencing and annotation.</title>
        <authorList>
            <consortium name="The Broad Institute Genomics Platform"/>
            <consortium name="The Broad Institute Genome Sequencing Center for Infectious Disease"/>
            <person name="Wu L."/>
            <person name="Ma J."/>
        </authorList>
    </citation>
    <scope>NUCLEOTIDE SEQUENCE [LARGE SCALE GENOMIC DNA]</scope>
    <source>
        <strain evidence="5">JCM 14304</strain>
    </source>
</reference>
<dbReference type="InterPro" id="IPR051549">
    <property type="entry name" value="PEP_Utilizing_Enz"/>
</dbReference>
<feature type="domain" description="PEP-utilising enzyme mobile" evidence="2">
    <location>
        <begin position="389"/>
        <end position="459"/>
    </location>
</feature>
<dbReference type="EMBL" id="BAAAND010000012">
    <property type="protein sequence ID" value="GAA1606503.1"/>
    <property type="molecule type" value="Genomic_DNA"/>
</dbReference>
<dbReference type="InterPro" id="IPR036637">
    <property type="entry name" value="Phosphohistidine_dom_sf"/>
</dbReference>
<evidence type="ECO:0008006" key="6">
    <source>
        <dbReference type="Google" id="ProtNLM"/>
    </source>
</evidence>
<comment type="caution">
    <text evidence="4">The sequence shown here is derived from an EMBL/GenBank/DDBJ whole genome shotgun (WGS) entry which is preliminary data.</text>
</comment>
<dbReference type="Proteomes" id="UP001500190">
    <property type="component" value="Unassembled WGS sequence"/>
</dbReference>
<evidence type="ECO:0000313" key="5">
    <source>
        <dbReference type="Proteomes" id="UP001500190"/>
    </source>
</evidence>
<organism evidence="4 5">
    <name type="scientific">Kribbella karoonensis</name>
    <dbReference type="NCBI Taxonomy" id="324851"/>
    <lineage>
        <taxon>Bacteria</taxon>
        <taxon>Bacillati</taxon>
        <taxon>Actinomycetota</taxon>
        <taxon>Actinomycetes</taxon>
        <taxon>Propionibacteriales</taxon>
        <taxon>Kribbellaceae</taxon>
        <taxon>Kribbella</taxon>
    </lineage>
</organism>
<dbReference type="Gene3D" id="3.30.1490.20">
    <property type="entry name" value="ATP-grasp fold, A domain"/>
    <property type="match status" value="1"/>
</dbReference>
<protein>
    <recommendedName>
        <fullName evidence="6">Pyruvate,water dikinase</fullName>
    </recommendedName>
</protein>
<feature type="compositionally biased region" description="Pro residues" evidence="1">
    <location>
        <begin position="326"/>
        <end position="357"/>
    </location>
</feature>
<evidence type="ECO:0000256" key="1">
    <source>
        <dbReference type="SAM" id="MobiDB-lite"/>
    </source>
</evidence>
<gene>
    <name evidence="4" type="ORF">GCM10009742_64710</name>
</gene>
<dbReference type="PANTHER" id="PTHR43615">
    <property type="entry name" value="PHOSPHOENOLPYRUVATE SYNTHASE-RELATED"/>
    <property type="match status" value="1"/>
</dbReference>